<feature type="binding site" evidence="5">
    <location>
        <position position="51"/>
    </location>
    <ligand>
        <name>ATP</name>
        <dbReference type="ChEBI" id="CHEBI:30616"/>
    </ligand>
</feature>
<dbReference type="SMART" id="SM00220">
    <property type="entry name" value="S_TKc"/>
    <property type="match status" value="1"/>
</dbReference>
<evidence type="ECO:0000313" key="9">
    <source>
        <dbReference type="Proteomes" id="UP001500466"/>
    </source>
</evidence>
<proteinExistence type="predicted"/>
<dbReference type="InterPro" id="IPR011009">
    <property type="entry name" value="Kinase-like_dom_sf"/>
</dbReference>
<keyword evidence="2 5" id="KW-0547">Nucleotide-binding</keyword>
<reference evidence="9" key="1">
    <citation type="journal article" date="2019" name="Int. J. Syst. Evol. Microbiol.">
        <title>The Global Catalogue of Microorganisms (GCM) 10K type strain sequencing project: providing services to taxonomists for standard genome sequencing and annotation.</title>
        <authorList>
            <consortium name="The Broad Institute Genomics Platform"/>
            <consortium name="The Broad Institute Genome Sequencing Center for Infectious Disease"/>
            <person name="Wu L."/>
            <person name="Ma J."/>
        </authorList>
    </citation>
    <scope>NUCLEOTIDE SEQUENCE [LARGE SCALE GENOMIC DNA]</scope>
    <source>
        <strain evidence="9">JCM 17986</strain>
    </source>
</reference>
<keyword evidence="4 5" id="KW-0067">ATP-binding</keyword>
<dbReference type="SUPFAM" id="SSF56112">
    <property type="entry name" value="Protein kinase-like (PK-like)"/>
    <property type="match status" value="1"/>
</dbReference>
<feature type="region of interest" description="Disordered" evidence="6">
    <location>
        <begin position="301"/>
        <end position="329"/>
    </location>
</feature>
<evidence type="ECO:0000313" key="8">
    <source>
        <dbReference type="EMBL" id="GAA4989303.1"/>
    </source>
</evidence>
<dbReference type="PANTHER" id="PTHR43289">
    <property type="entry name" value="MITOGEN-ACTIVATED PROTEIN KINASE KINASE KINASE 20-RELATED"/>
    <property type="match status" value="1"/>
</dbReference>
<evidence type="ECO:0000256" key="3">
    <source>
        <dbReference type="ARBA" id="ARBA00022777"/>
    </source>
</evidence>
<organism evidence="8 9">
    <name type="scientific">Yinghuangia aomiensis</name>
    <dbReference type="NCBI Taxonomy" id="676205"/>
    <lineage>
        <taxon>Bacteria</taxon>
        <taxon>Bacillati</taxon>
        <taxon>Actinomycetota</taxon>
        <taxon>Actinomycetes</taxon>
        <taxon>Kitasatosporales</taxon>
        <taxon>Streptomycetaceae</taxon>
        <taxon>Yinghuangia</taxon>
    </lineage>
</organism>
<evidence type="ECO:0000256" key="1">
    <source>
        <dbReference type="ARBA" id="ARBA00022679"/>
    </source>
</evidence>
<feature type="domain" description="Protein kinase" evidence="7">
    <location>
        <begin position="23"/>
        <end position="285"/>
    </location>
</feature>
<dbReference type="Gene3D" id="1.25.40.10">
    <property type="entry name" value="Tetratricopeptide repeat domain"/>
    <property type="match status" value="1"/>
</dbReference>
<dbReference type="PANTHER" id="PTHR43289:SF34">
    <property type="entry name" value="SERINE_THREONINE-PROTEIN KINASE YBDM-RELATED"/>
    <property type="match status" value="1"/>
</dbReference>
<evidence type="ECO:0000256" key="6">
    <source>
        <dbReference type="SAM" id="MobiDB-lite"/>
    </source>
</evidence>
<keyword evidence="3" id="KW-0418">Kinase</keyword>
<dbReference type="Gene3D" id="1.10.510.10">
    <property type="entry name" value="Transferase(Phosphotransferase) domain 1"/>
    <property type="match status" value="1"/>
</dbReference>
<keyword evidence="9" id="KW-1185">Reference proteome</keyword>
<dbReference type="InterPro" id="IPR000719">
    <property type="entry name" value="Prot_kinase_dom"/>
</dbReference>
<dbReference type="CDD" id="cd14014">
    <property type="entry name" value="STKc_PknB_like"/>
    <property type="match status" value="1"/>
</dbReference>
<dbReference type="PROSITE" id="PS50011">
    <property type="entry name" value="PROTEIN_KINASE_DOM"/>
    <property type="match status" value="1"/>
</dbReference>
<accession>A0ABP9I6W9</accession>
<protein>
    <recommendedName>
        <fullName evidence="7">Protein kinase domain-containing protein</fullName>
    </recommendedName>
</protein>
<dbReference type="EMBL" id="BAABHS010000037">
    <property type="protein sequence ID" value="GAA4989303.1"/>
    <property type="molecule type" value="Genomic_DNA"/>
</dbReference>
<dbReference type="InterPro" id="IPR017441">
    <property type="entry name" value="Protein_kinase_ATP_BS"/>
</dbReference>
<dbReference type="PROSITE" id="PS00108">
    <property type="entry name" value="PROTEIN_KINASE_ST"/>
    <property type="match status" value="1"/>
</dbReference>
<evidence type="ECO:0000256" key="4">
    <source>
        <dbReference type="ARBA" id="ARBA00022840"/>
    </source>
</evidence>
<evidence type="ECO:0000256" key="2">
    <source>
        <dbReference type="ARBA" id="ARBA00022741"/>
    </source>
</evidence>
<dbReference type="PROSITE" id="PS00107">
    <property type="entry name" value="PROTEIN_KINASE_ATP"/>
    <property type="match status" value="1"/>
</dbReference>
<dbReference type="Gene3D" id="3.30.200.20">
    <property type="entry name" value="Phosphorylase Kinase, domain 1"/>
    <property type="match status" value="1"/>
</dbReference>
<sequence>MDPLVPRAWTPLEPGDPAQVGPYTLLGRLGAGGMGQVFLARSPAGRRVAVKTIRPEHAATPEFRARFTHEAAAAARVSGAFTAAVVASDPHAPVPWIATDYVRAPSLQTLVETCGPLPPGAVMWLAAGTAEALQSIHTVGIIHRDLKPSNILVDEQGPRVIDFGLVYAVGSVIATGAPGRATTTGGTTAIGTPGYMAPEQAHVGWHALSTASDVYALGLTMLYAATGCSPGQPVPQLPTLPATLRDLIARCVEQDPRRRPSTSGIIAELGSSVDLMAYEGAEGWLSPAAWEFLQAFRSAATPGTTSPTGLLKAAPPQPRDGDPDRTMPAVPVVAPPPGRVNPPEPRQARYAALDSAVHTLTPQERPYAAAHDQAAQLASRNQHREAAKAFHQLYQEVSGRFGAHHTLAVFAQLGNIHALGRLGWHAMARDQAQQAVHHLTQALGAAHPHTFLMRGEHALWTGHGGNPGHAAELLQSLVTEYSATVGPTAPATLAVRTELALWTGLAGDPGAASYQLHAVVADCRATLSEIAAITLDAKSSHAHWTGAAGDPRRAAQLYEFILAEAQTAYGPDAGFTRDMIRRRDYWRSR</sequence>
<dbReference type="Proteomes" id="UP001500466">
    <property type="component" value="Unassembled WGS sequence"/>
</dbReference>
<dbReference type="InterPro" id="IPR011990">
    <property type="entry name" value="TPR-like_helical_dom_sf"/>
</dbReference>
<dbReference type="RefSeq" id="WP_345679887.1">
    <property type="nucleotide sequence ID" value="NZ_BAABHS010000037.1"/>
</dbReference>
<name>A0ABP9I6W9_9ACTN</name>
<comment type="caution">
    <text evidence="8">The sequence shown here is derived from an EMBL/GenBank/DDBJ whole genome shotgun (WGS) entry which is preliminary data.</text>
</comment>
<dbReference type="Pfam" id="PF00069">
    <property type="entry name" value="Pkinase"/>
    <property type="match status" value="1"/>
</dbReference>
<keyword evidence="1" id="KW-0808">Transferase</keyword>
<evidence type="ECO:0000259" key="7">
    <source>
        <dbReference type="PROSITE" id="PS50011"/>
    </source>
</evidence>
<dbReference type="InterPro" id="IPR008271">
    <property type="entry name" value="Ser/Thr_kinase_AS"/>
</dbReference>
<evidence type="ECO:0000256" key="5">
    <source>
        <dbReference type="PROSITE-ProRule" id="PRU10141"/>
    </source>
</evidence>
<gene>
    <name evidence="8" type="ORF">GCM10023205_70480</name>
</gene>